<reference evidence="2 3" key="1">
    <citation type="submission" date="2020-02" db="EMBL/GenBank/DDBJ databases">
        <authorList>
            <person name="Zheng R.K."/>
            <person name="Sun C.M."/>
        </authorList>
    </citation>
    <scope>NUCLEOTIDE SEQUENCE [LARGE SCALE GENOMIC DNA]</scope>
    <source>
        <strain evidence="3">rifampicinis</strain>
    </source>
</reference>
<dbReference type="AlphaFoldDB" id="A0A7S8E5C0"/>
<dbReference type="PANTHER" id="PTHR37832:SF1">
    <property type="entry name" value="STRESS-RESPONSE A_B BARREL DOMAIN-CONTAINING PROTEIN"/>
    <property type="match status" value="1"/>
</dbReference>
<dbReference type="EMBL" id="CP062983">
    <property type="protein sequence ID" value="QPC80661.1"/>
    <property type="molecule type" value="Genomic_DNA"/>
</dbReference>
<dbReference type="RefSeq" id="WP_195168736.1">
    <property type="nucleotide sequence ID" value="NZ_CP062983.1"/>
</dbReference>
<evidence type="ECO:0000313" key="3">
    <source>
        <dbReference type="Proteomes" id="UP000594468"/>
    </source>
</evidence>
<dbReference type="InterPro" id="IPR011008">
    <property type="entry name" value="Dimeric_a/b-barrel"/>
</dbReference>
<dbReference type="SMART" id="SM00886">
    <property type="entry name" value="Dabb"/>
    <property type="match status" value="1"/>
</dbReference>
<dbReference type="PANTHER" id="PTHR37832">
    <property type="entry name" value="BLL2683 PROTEIN"/>
    <property type="match status" value="1"/>
</dbReference>
<feature type="domain" description="Stress-response A/B barrel" evidence="1">
    <location>
        <begin position="2"/>
        <end position="93"/>
    </location>
</feature>
<dbReference type="KEGG" id="pmet:G4Y79_13160"/>
<protein>
    <submittedName>
        <fullName evidence="2">Dabb family protein</fullName>
    </submittedName>
</protein>
<organism evidence="2 3">
    <name type="scientific">Phototrophicus methaneseepsis</name>
    <dbReference type="NCBI Taxonomy" id="2710758"/>
    <lineage>
        <taxon>Bacteria</taxon>
        <taxon>Bacillati</taxon>
        <taxon>Chloroflexota</taxon>
        <taxon>Candidatus Thermofontia</taxon>
        <taxon>Phototrophicales</taxon>
        <taxon>Phototrophicaceae</taxon>
        <taxon>Phototrophicus</taxon>
    </lineage>
</organism>
<gene>
    <name evidence="2" type="ORF">G4Y79_13160</name>
</gene>
<name>A0A7S8E5C0_9CHLR</name>
<dbReference type="SUPFAM" id="SSF54909">
    <property type="entry name" value="Dimeric alpha+beta barrel"/>
    <property type="match status" value="1"/>
</dbReference>
<keyword evidence="3" id="KW-1185">Reference proteome</keyword>
<dbReference type="Pfam" id="PF07876">
    <property type="entry name" value="Dabb"/>
    <property type="match status" value="1"/>
</dbReference>
<evidence type="ECO:0000259" key="1">
    <source>
        <dbReference type="PROSITE" id="PS51502"/>
    </source>
</evidence>
<dbReference type="PROSITE" id="PS51502">
    <property type="entry name" value="S_R_A_B_BARREL"/>
    <property type="match status" value="1"/>
</dbReference>
<sequence>MLKHVVMFRFKEDKEATAEELKRRLLALPPQIDVIKGFEVGINLVASARAYDLVLISDFESLKDMQAYQVHPAHQEVGKYTSQVSESIVAVDYEY</sequence>
<evidence type="ECO:0000313" key="2">
    <source>
        <dbReference type="EMBL" id="QPC80661.1"/>
    </source>
</evidence>
<proteinExistence type="predicted"/>
<accession>A0A7S8E5C0</accession>
<dbReference type="Gene3D" id="3.30.70.100">
    <property type="match status" value="1"/>
</dbReference>
<dbReference type="InterPro" id="IPR013097">
    <property type="entry name" value="Dabb"/>
</dbReference>
<dbReference type="Proteomes" id="UP000594468">
    <property type="component" value="Chromosome"/>
</dbReference>